<dbReference type="Proteomes" id="UP000250079">
    <property type="component" value="Chromosome"/>
</dbReference>
<dbReference type="AlphaFoldDB" id="A0A2Z2NQZ0"/>
<sequence length="203" mass="22963">MAKRTDRFESAILESLNRLVESSNPITKIAVIENARFKNGRSVGKSTLYSKKNGQLVHPELNRKIEAIIEGRRKKTRRVTRSDSVVRLKRAMGELRSENSRLVDTIVSQEARLQEALRRASHDSTARSSYESDIYLLAKIVDLLTSGALDEVSKTVRRFESRESDNVILKELEAEVEDCMARVSSSKVTPVIQTTVYKNGIVR</sequence>
<gene>
    <name evidence="1" type="ORF">IMCC3135_10170</name>
</gene>
<reference evidence="1 2" key="1">
    <citation type="submission" date="2016-12" db="EMBL/GenBank/DDBJ databases">
        <authorList>
            <person name="Song W.-J."/>
            <person name="Kurnit D.M."/>
        </authorList>
    </citation>
    <scope>NUCLEOTIDE SEQUENCE [LARGE SCALE GENOMIC DNA]</scope>
    <source>
        <strain evidence="1 2">IMCC3135</strain>
    </source>
</reference>
<dbReference type="KEGG" id="gai:IMCC3135_10170"/>
<evidence type="ECO:0000313" key="2">
    <source>
        <dbReference type="Proteomes" id="UP000250079"/>
    </source>
</evidence>
<evidence type="ECO:0000313" key="1">
    <source>
        <dbReference type="EMBL" id="ASJ72128.1"/>
    </source>
</evidence>
<accession>A0A2Z2NQZ0</accession>
<dbReference type="EMBL" id="CP018632">
    <property type="protein sequence ID" value="ASJ72128.1"/>
    <property type="molecule type" value="Genomic_DNA"/>
</dbReference>
<protein>
    <submittedName>
        <fullName evidence="1">Uncharacterized protein</fullName>
    </submittedName>
</protein>
<proteinExistence type="predicted"/>
<name>A0A2Z2NQZ0_9GAMM</name>
<keyword evidence="2" id="KW-1185">Reference proteome</keyword>
<dbReference type="OrthoDB" id="7059687at2"/>
<dbReference type="RefSeq" id="WP_088917471.1">
    <property type="nucleotide sequence ID" value="NZ_CP018632.1"/>
</dbReference>
<organism evidence="1 2">
    <name type="scientific">Granulosicoccus antarcticus IMCC3135</name>
    <dbReference type="NCBI Taxonomy" id="1192854"/>
    <lineage>
        <taxon>Bacteria</taxon>
        <taxon>Pseudomonadati</taxon>
        <taxon>Pseudomonadota</taxon>
        <taxon>Gammaproteobacteria</taxon>
        <taxon>Chromatiales</taxon>
        <taxon>Granulosicoccaceae</taxon>
        <taxon>Granulosicoccus</taxon>
    </lineage>
</organism>